<dbReference type="Gene3D" id="1.10.150.130">
    <property type="match status" value="1"/>
</dbReference>
<dbReference type="Proteomes" id="UP001056079">
    <property type="component" value="Chromosome"/>
</dbReference>
<dbReference type="PANTHER" id="PTHR30349:SF41">
    <property type="entry name" value="INTEGRASE_RECOMBINASE PROTEIN MJ0367-RELATED"/>
    <property type="match status" value="1"/>
</dbReference>
<dbReference type="PANTHER" id="PTHR30349">
    <property type="entry name" value="PHAGE INTEGRASE-RELATED"/>
    <property type="match status" value="1"/>
</dbReference>
<evidence type="ECO:0000313" key="9">
    <source>
        <dbReference type="Proteomes" id="UP001056079"/>
    </source>
</evidence>
<dbReference type="InterPro" id="IPR004107">
    <property type="entry name" value="Integrase_SAM-like_N"/>
</dbReference>
<dbReference type="InterPro" id="IPR013762">
    <property type="entry name" value="Integrase-like_cat_sf"/>
</dbReference>
<evidence type="ECO:0000256" key="1">
    <source>
        <dbReference type="ARBA" id="ARBA00008857"/>
    </source>
</evidence>
<dbReference type="Gene3D" id="1.10.443.10">
    <property type="entry name" value="Intergrase catalytic core"/>
    <property type="match status" value="1"/>
</dbReference>
<name>A0ABY4V0W5_STRFL</name>
<dbReference type="InterPro" id="IPR002104">
    <property type="entry name" value="Integrase_catalytic"/>
</dbReference>
<dbReference type="EMBL" id="CP098609">
    <property type="protein sequence ID" value="USC49742.1"/>
    <property type="molecule type" value="Genomic_DNA"/>
</dbReference>
<proteinExistence type="inferred from homology"/>
<evidence type="ECO:0000313" key="8">
    <source>
        <dbReference type="EMBL" id="USC49742.1"/>
    </source>
</evidence>
<keyword evidence="3 5" id="KW-0238">DNA-binding</keyword>
<evidence type="ECO:0000259" key="6">
    <source>
        <dbReference type="PROSITE" id="PS51898"/>
    </source>
</evidence>
<dbReference type="InterPro" id="IPR044068">
    <property type="entry name" value="CB"/>
</dbReference>
<dbReference type="InterPro" id="IPR050090">
    <property type="entry name" value="Tyrosine_recombinase_XerCD"/>
</dbReference>
<sequence>MTAARYNLAPMSASWIRSLRSRNLSDNTIRIYSTAAAAFAEFLLDPENGYRPAVDQDGTPGRPAPADLDDIHREHVEAYITATMRRTSASNAHNHFRSLKTMFNWLVDEEELDRSPMRTMKPPTLPEVEVPVIPDADLSKLFKACKGTTYADRRDTALLMLLLDTGVRLSELTDRRVGDLDLDLKVLHVLGKGGKTRPVPFGNTCATALDRYLRAAAKHKGKPLDDDEMWLWWGHRNKGQRLTIWGVGTMLKRRCAQAGIGELHPHQFRHTFAHQWKVNGGNEDDLMRITGWKSRQMLSRYAASAGTERARMAHKRISPGDRLV</sequence>
<dbReference type="PROSITE" id="PS51898">
    <property type="entry name" value="TYR_RECOMBINASE"/>
    <property type="match status" value="1"/>
</dbReference>
<dbReference type="InterPro" id="IPR010998">
    <property type="entry name" value="Integrase_recombinase_N"/>
</dbReference>
<keyword evidence="2" id="KW-0229">DNA integration</keyword>
<keyword evidence="4" id="KW-0233">DNA recombination</keyword>
<organism evidence="8 9">
    <name type="scientific">Streptomyces filamentosus</name>
    <name type="common">Streptomyces roseosporus</name>
    <dbReference type="NCBI Taxonomy" id="67294"/>
    <lineage>
        <taxon>Bacteria</taxon>
        <taxon>Bacillati</taxon>
        <taxon>Actinomycetota</taxon>
        <taxon>Actinomycetes</taxon>
        <taxon>Kitasatosporales</taxon>
        <taxon>Streptomycetaceae</taxon>
        <taxon>Streptomyces</taxon>
    </lineage>
</organism>
<accession>A0ABY4V0W5</accession>
<dbReference type="InterPro" id="IPR011010">
    <property type="entry name" value="DNA_brk_join_enz"/>
</dbReference>
<dbReference type="Pfam" id="PF00589">
    <property type="entry name" value="Phage_integrase"/>
    <property type="match status" value="1"/>
</dbReference>
<feature type="domain" description="Tyr recombinase" evidence="6">
    <location>
        <begin position="128"/>
        <end position="315"/>
    </location>
</feature>
<dbReference type="Pfam" id="PF13495">
    <property type="entry name" value="Phage_int_SAM_4"/>
    <property type="match status" value="1"/>
</dbReference>
<comment type="similarity">
    <text evidence="1">Belongs to the 'phage' integrase family.</text>
</comment>
<gene>
    <name evidence="8" type="ORF">K7395_24965</name>
</gene>
<evidence type="ECO:0000256" key="3">
    <source>
        <dbReference type="ARBA" id="ARBA00023125"/>
    </source>
</evidence>
<feature type="domain" description="Core-binding (CB)" evidence="7">
    <location>
        <begin position="6"/>
        <end position="107"/>
    </location>
</feature>
<dbReference type="SUPFAM" id="SSF56349">
    <property type="entry name" value="DNA breaking-rejoining enzymes"/>
    <property type="match status" value="1"/>
</dbReference>
<evidence type="ECO:0000259" key="7">
    <source>
        <dbReference type="PROSITE" id="PS51900"/>
    </source>
</evidence>
<evidence type="ECO:0000256" key="2">
    <source>
        <dbReference type="ARBA" id="ARBA00022908"/>
    </source>
</evidence>
<dbReference type="RefSeq" id="WP_010070728.1">
    <property type="nucleotide sequence ID" value="NZ_CP098609.1"/>
</dbReference>
<protein>
    <submittedName>
        <fullName evidence="8">Tyrosine-type recombinase/integrase</fullName>
    </submittedName>
</protein>
<evidence type="ECO:0000256" key="5">
    <source>
        <dbReference type="PROSITE-ProRule" id="PRU01248"/>
    </source>
</evidence>
<keyword evidence="9" id="KW-1185">Reference proteome</keyword>
<reference evidence="8" key="1">
    <citation type="submission" date="2021-08" db="EMBL/GenBank/DDBJ databases">
        <title>DNA methylation of m4C regulates biosynthesis of daptomycin in Streptomyces roseosporus L30.</title>
        <authorList>
            <person name="Fang J.-L."/>
        </authorList>
    </citation>
    <scope>NUCLEOTIDE SEQUENCE</scope>
    <source>
        <strain evidence="8">L30</strain>
    </source>
</reference>
<dbReference type="CDD" id="cd00397">
    <property type="entry name" value="DNA_BRE_C"/>
    <property type="match status" value="1"/>
</dbReference>
<dbReference type="PROSITE" id="PS51900">
    <property type="entry name" value="CB"/>
    <property type="match status" value="1"/>
</dbReference>
<evidence type="ECO:0000256" key="4">
    <source>
        <dbReference type="ARBA" id="ARBA00023172"/>
    </source>
</evidence>